<feature type="compositionally biased region" description="Acidic residues" evidence="7">
    <location>
        <begin position="13"/>
        <end position="22"/>
    </location>
</feature>
<evidence type="ECO:0000256" key="3">
    <source>
        <dbReference type="ARBA" id="ARBA00023054"/>
    </source>
</evidence>
<evidence type="ECO:0000256" key="1">
    <source>
        <dbReference type="ARBA" id="ARBA00004049"/>
    </source>
</evidence>
<dbReference type="Proteomes" id="UP000827889">
    <property type="component" value="Chromosome 4"/>
</dbReference>
<keyword evidence="4" id="KW-0238">DNA-binding</keyword>
<evidence type="ECO:0000256" key="5">
    <source>
        <dbReference type="ARBA" id="ARBA00023163"/>
    </source>
</evidence>
<gene>
    <name evidence="10" type="primary">LOC125314848</name>
</gene>
<dbReference type="Pfam" id="PF02042">
    <property type="entry name" value="RWP-RK"/>
    <property type="match status" value="1"/>
</dbReference>
<evidence type="ECO:0000256" key="7">
    <source>
        <dbReference type="SAM" id="MobiDB-lite"/>
    </source>
</evidence>
<evidence type="ECO:0000256" key="2">
    <source>
        <dbReference type="ARBA" id="ARBA00023015"/>
    </source>
</evidence>
<proteinExistence type="predicted"/>
<reference evidence="10" key="1">
    <citation type="submission" date="2025-08" db="UniProtKB">
        <authorList>
            <consortium name="RefSeq"/>
        </authorList>
    </citation>
    <scope>IDENTIFICATION</scope>
    <source>
        <tissue evidence="10">Leaf</tissue>
    </source>
</reference>
<dbReference type="RefSeq" id="XP_048134040.1">
    <property type="nucleotide sequence ID" value="XM_048278083.1"/>
</dbReference>
<keyword evidence="2" id="KW-0805">Transcription regulation</keyword>
<feature type="domain" description="RWP-RK" evidence="8">
    <location>
        <begin position="240"/>
        <end position="332"/>
    </location>
</feature>
<evidence type="ECO:0000259" key="8">
    <source>
        <dbReference type="PROSITE" id="PS51519"/>
    </source>
</evidence>
<dbReference type="PANTHER" id="PTHR46373:SF5">
    <property type="entry name" value="RWP-RK DOMAIN PROTEIN"/>
    <property type="match status" value="1"/>
</dbReference>
<keyword evidence="3" id="KW-0175">Coiled coil</keyword>
<feature type="region of interest" description="Disordered" evidence="7">
    <location>
        <begin position="1"/>
        <end position="22"/>
    </location>
</feature>
<keyword evidence="9" id="KW-1185">Reference proteome</keyword>
<organism evidence="9 10">
    <name type="scientific">Rhodamnia argentea</name>
    <dbReference type="NCBI Taxonomy" id="178133"/>
    <lineage>
        <taxon>Eukaryota</taxon>
        <taxon>Viridiplantae</taxon>
        <taxon>Streptophyta</taxon>
        <taxon>Embryophyta</taxon>
        <taxon>Tracheophyta</taxon>
        <taxon>Spermatophyta</taxon>
        <taxon>Magnoliopsida</taxon>
        <taxon>eudicotyledons</taxon>
        <taxon>Gunneridae</taxon>
        <taxon>Pentapetalae</taxon>
        <taxon>rosids</taxon>
        <taxon>malvids</taxon>
        <taxon>Myrtales</taxon>
        <taxon>Myrtaceae</taxon>
        <taxon>Myrtoideae</taxon>
        <taxon>Myrteae</taxon>
        <taxon>Australasian group</taxon>
        <taxon>Rhodamnia</taxon>
    </lineage>
</organism>
<sequence length="356" mass="39753">MADPNAAAPGSDSDNDLYGDDYLDYLLLDPNPSLEDDLPPLDLQLAVKSDEKAPLPDNGIGDLDPFDDPAVWHMLSGQHANGNNGAGSVHAGPSRTSNGGAEDCYYPQPEDWNYFVPRPLADWPASPLPYNCSCCHVLREIIHTHGAFDNSSDTVETSLADYFCKKSIQNVKDFLQQYCEGRRLAGYIMYQDPLAMFYEAVCVGIDFNGSVNADYFFQQPLTPIPAPTPTVSENPGQTDKPKPNKRQAKSPKTGLAAQRERAGKMTLADVGGYFHLPIEKASKRLRLCPTVVKKICRKGGVGRWPYRKVQCMEKKILDLRERLKGEDEPKRSRTQAEIQEWQRKLDKIRYGVARTE</sequence>
<dbReference type="GeneID" id="125314848"/>
<dbReference type="PROSITE" id="PS51519">
    <property type="entry name" value="RWP_RK"/>
    <property type="match status" value="1"/>
</dbReference>
<name>A0ABM3HBR1_9MYRT</name>
<feature type="region of interest" description="Disordered" evidence="7">
    <location>
        <begin position="226"/>
        <end position="259"/>
    </location>
</feature>
<evidence type="ECO:0000313" key="9">
    <source>
        <dbReference type="Proteomes" id="UP000827889"/>
    </source>
</evidence>
<evidence type="ECO:0000256" key="6">
    <source>
        <dbReference type="ARBA" id="ARBA00023242"/>
    </source>
</evidence>
<accession>A0ABM3HBR1</accession>
<evidence type="ECO:0000256" key="4">
    <source>
        <dbReference type="ARBA" id="ARBA00023125"/>
    </source>
</evidence>
<protein>
    <submittedName>
        <fullName evidence="10">Uncharacterized protein LOC125314848</fullName>
    </submittedName>
</protein>
<keyword evidence="5" id="KW-0804">Transcription</keyword>
<keyword evidence="6" id="KW-0539">Nucleus</keyword>
<evidence type="ECO:0000313" key="10">
    <source>
        <dbReference type="RefSeq" id="XP_048134040.1"/>
    </source>
</evidence>
<comment type="function">
    <text evidence="1">Putative transcription factor.</text>
</comment>
<dbReference type="InterPro" id="IPR003035">
    <property type="entry name" value="RWP-RK_dom"/>
</dbReference>
<dbReference type="InterPro" id="IPR044607">
    <property type="entry name" value="RKD-like"/>
</dbReference>
<dbReference type="PANTHER" id="PTHR46373">
    <property type="entry name" value="PROTEIN RKD4"/>
    <property type="match status" value="1"/>
</dbReference>